<evidence type="ECO:0000313" key="7">
    <source>
        <dbReference type="EMBL" id="CUV57796.1"/>
    </source>
</evidence>
<dbReference type="GO" id="GO:0009253">
    <property type="term" value="P:peptidoglycan catabolic process"/>
    <property type="evidence" value="ECO:0007669"/>
    <property type="project" value="InterPro"/>
</dbReference>
<dbReference type="HAMAP" id="MF_04110">
    <property type="entry name" value="ENDOLYSIN_T4"/>
    <property type="match status" value="1"/>
</dbReference>
<organism evidence="7">
    <name type="scientific">Ralstonia solanacearum</name>
    <name type="common">Pseudomonas solanacearum</name>
    <dbReference type="NCBI Taxonomy" id="305"/>
    <lineage>
        <taxon>Bacteria</taxon>
        <taxon>Pseudomonadati</taxon>
        <taxon>Pseudomonadota</taxon>
        <taxon>Betaproteobacteria</taxon>
        <taxon>Burkholderiales</taxon>
        <taxon>Burkholderiaceae</taxon>
        <taxon>Ralstonia</taxon>
        <taxon>Ralstonia solanacearum species complex</taxon>
    </lineage>
</organism>
<dbReference type="InterPro" id="IPR051018">
    <property type="entry name" value="Bacteriophage_GH24"/>
</dbReference>
<keyword evidence="3 6" id="KW-0081">Bacteriolytic enzyme</keyword>
<comment type="similarity">
    <text evidence="6">Belongs to the glycosyl hydrolase 24 family.</text>
</comment>
<keyword evidence="5 6" id="KW-0326">Glycosidase</keyword>
<dbReference type="GO" id="GO:0031640">
    <property type="term" value="P:killing of cells of another organism"/>
    <property type="evidence" value="ECO:0007669"/>
    <property type="project" value="UniProtKB-KW"/>
</dbReference>
<dbReference type="InterPro" id="IPR002196">
    <property type="entry name" value="Glyco_hydro_24"/>
</dbReference>
<dbReference type="CDD" id="cd16900">
    <property type="entry name" value="endolysin_R21-like"/>
    <property type="match status" value="1"/>
</dbReference>
<evidence type="ECO:0000256" key="3">
    <source>
        <dbReference type="ARBA" id="ARBA00022638"/>
    </source>
</evidence>
<dbReference type="EMBL" id="LN899820">
    <property type="protein sequence ID" value="CUV57796.1"/>
    <property type="molecule type" value="Genomic_DNA"/>
</dbReference>
<keyword evidence="2 6" id="KW-0929">Antimicrobial</keyword>
<protein>
    <recommendedName>
        <fullName evidence="6">Lysozyme</fullName>
        <ecNumber evidence="6">3.2.1.17</ecNumber>
    </recommendedName>
</protein>
<evidence type="ECO:0000256" key="5">
    <source>
        <dbReference type="ARBA" id="ARBA00023295"/>
    </source>
</evidence>
<evidence type="ECO:0000256" key="4">
    <source>
        <dbReference type="ARBA" id="ARBA00022801"/>
    </source>
</evidence>
<dbReference type="SUPFAM" id="SSF53955">
    <property type="entry name" value="Lysozyme-like"/>
    <property type="match status" value="1"/>
</dbReference>
<comment type="catalytic activity">
    <reaction evidence="1 6">
        <text>Hydrolysis of (1-&gt;4)-beta-linkages between N-acetylmuramic acid and N-acetyl-D-glucosamine residues in a peptidoglycan and between N-acetyl-D-glucosamine residues in chitodextrins.</text>
        <dbReference type="EC" id="3.2.1.17"/>
    </reaction>
</comment>
<accession>A0A0S4X1M2</accession>
<dbReference type="GO" id="GO:0016998">
    <property type="term" value="P:cell wall macromolecule catabolic process"/>
    <property type="evidence" value="ECO:0007669"/>
    <property type="project" value="InterPro"/>
</dbReference>
<keyword evidence="4 6" id="KW-0378">Hydrolase</keyword>
<evidence type="ECO:0000313" key="8">
    <source>
        <dbReference type="EMBL" id="UZF16427.1"/>
    </source>
</evidence>
<reference evidence="7" key="1">
    <citation type="submission" date="2015-10" db="EMBL/GenBank/DDBJ databases">
        <authorList>
            <person name="Gilbert D.G."/>
        </authorList>
    </citation>
    <scope>NUCLEOTIDE SEQUENCE</scope>
    <source>
        <strain evidence="7">Phyl III-seqv23</strain>
    </source>
</reference>
<dbReference type="PANTHER" id="PTHR38107">
    <property type="match status" value="1"/>
</dbReference>
<dbReference type="InterPro" id="IPR023346">
    <property type="entry name" value="Lysozyme-like_dom_sf"/>
</dbReference>
<dbReference type="InterPro" id="IPR023347">
    <property type="entry name" value="Lysozyme_dom_sf"/>
</dbReference>
<evidence type="ECO:0000256" key="1">
    <source>
        <dbReference type="ARBA" id="ARBA00000632"/>
    </source>
</evidence>
<dbReference type="InterPro" id="IPR034690">
    <property type="entry name" value="Endolysin_T4_type"/>
</dbReference>
<dbReference type="AlphaFoldDB" id="A0A0S4X1M2"/>
<gene>
    <name evidence="8" type="ORF">LH706_08350</name>
    <name evidence="7" type="ORF">RUN215_v1_1500006</name>
</gene>
<dbReference type="GO" id="GO:0003796">
    <property type="term" value="F:lysozyme activity"/>
    <property type="evidence" value="ECO:0007669"/>
    <property type="project" value="UniProtKB-EC"/>
</dbReference>
<name>A0A0S4X1M2_RALSL</name>
<sequence length="162" mass="17813">MEPSAAKRATAALVAAALVVIGPIAAYFEGTRYEAYPDPVHGWAVPTICRGHTKGVSRGMKATRAQCEAWFHEDMSEAAYYVLRYTTVPLNKNELAAYSDFVFNVGACNFNKSALLRKLNAGDRVGACNELPRWVYAKDKKLPGLVKRRAAEQKLCLTLETA</sequence>
<evidence type="ECO:0000256" key="6">
    <source>
        <dbReference type="RuleBase" id="RU003788"/>
    </source>
</evidence>
<dbReference type="EMBL" id="CP085043">
    <property type="protein sequence ID" value="UZF16427.1"/>
    <property type="molecule type" value="Genomic_DNA"/>
</dbReference>
<evidence type="ECO:0000256" key="2">
    <source>
        <dbReference type="ARBA" id="ARBA00022529"/>
    </source>
</evidence>
<dbReference type="GO" id="GO:0042742">
    <property type="term" value="P:defense response to bacterium"/>
    <property type="evidence" value="ECO:0007669"/>
    <property type="project" value="UniProtKB-KW"/>
</dbReference>
<dbReference type="EC" id="3.2.1.17" evidence="6"/>
<dbReference type="Pfam" id="PF00959">
    <property type="entry name" value="Phage_lysozyme"/>
    <property type="match status" value="1"/>
</dbReference>
<dbReference type="Gene3D" id="1.10.530.40">
    <property type="match status" value="1"/>
</dbReference>
<dbReference type="PANTHER" id="PTHR38107:SF3">
    <property type="entry name" value="LYSOZYME RRRD-RELATED"/>
    <property type="match status" value="1"/>
</dbReference>
<proteinExistence type="inferred from homology"/>
<reference evidence="8" key="2">
    <citation type="submission" date="2021-10" db="EMBL/GenBank/DDBJ databases">
        <title>Complete genome sequences of five Ralstonia solancearum strains isolated from sunflower.</title>
        <authorList>
            <person name="She X."/>
            <person name="He Z."/>
        </authorList>
    </citation>
    <scope>NUCLEOTIDE SEQUENCE</scope>
    <source>
        <strain evidence="8">RS638</strain>
    </source>
</reference>